<dbReference type="RefSeq" id="WP_055044872.1">
    <property type="nucleotide sequence ID" value="NZ_CP035688.1"/>
</dbReference>
<feature type="transmembrane region" description="Helical" evidence="1">
    <location>
        <begin position="97"/>
        <end position="114"/>
    </location>
</feature>
<evidence type="ECO:0000256" key="1">
    <source>
        <dbReference type="SAM" id="Phobius"/>
    </source>
</evidence>
<feature type="transmembrane region" description="Helical" evidence="1">
    <location>
        <begin position="66"/>
        <end position="85"/>
    </location>
</feature>
<protein>
    <submittedName>
        <fullName evidence="2">DUF2127 domain-containing protein</fullName>
    </submittedName>
</protein>
<keyword evidence="1" id="KW-0472">Membrane</keyword>
<gene>
    <name evidence="2" type="ORF">CGU03_07430</name>
</gene>
<dbReference type="AlphaFoldDB" id="A0A271VTP2"/>
<dbReference type="InterPro" id="IPR021125">
    <property type="entry name" value="DUF2127"/>
</dbReference>
<keyword evidence="1" id="KW-1133">Transmembrane helix</keyword>
<name>A0A271VTP2_VIBMT</name>
<reference evidence="3" key="1">
    <citation type="submission" date="2017-07" db="EMBL/GenBank/DDBJ databases">
        <authorList>
            <person name="Boucher Y."/>
            <person name="Orata F.D."/>
        </authorList>
    </citation>
    <scope>NUCLEOTIDE SEQUENCE [LARGE SCALE GENOMIC DNA]</scope>
    <source>
        <strain evidence="3">OYP9E10</strain>
    </source>
</reference>
<feature type="transmembrane region" description="Helical" evidence="1">
    <location>
        <begin position="120"/>
        <end position="142"/>
    </location>
</feature>
<dbReference type="EMBL" id="NMSH01000008">
    <property type="protein sequence ID" value="PAR21533.1"/>
    <property type="molecule type" value="Genomic_DNA"/>
</dbReference>
<evidence type="ECO:0000313" key="3">
    <source>
        <dbReference type="Proteomes" id="UP000216173"/>
    </source>
</evidence>
<dbReference type="Pfam" id="PF09900">
    <property type="entry name" value="DUF2127"/>
    <property type="match status" value="1"/>
</dbReference>
<dbReference type="Proteomes" id="UP000216173">
    <property type="component" value="Unassembled WGS sequence"/>
</dbReference>
<sequence>MSEKHQGLKAVALLESTKGIISLLLGLGLHHFAGDSLQQLLQDLLLHLHLNPASYWPEKVMHQAGLIAHFDLNWVAAGALVYGMIRLIEAYGLWHNLLWTEWFALLSGAIYLPFELYELLTHPGWLSIATLLINLIIVFYMYRIVRAKPKHEQDAE</sequence>
<evidence type="ECO:0000313" key="2">
    <source>
        <dbReference type="EMBL" id="PAR21533.1"/>
    </source>
</evidence>
<keyword evidence="1" id="KW-0812">Transmembrane</keyword>
<comment type="caution">
    <text evidence="2">The sequence shown here is derived from an EMBL/GenBank/DDBJ whole genome shotgun (WGS) entry which is preliminary data.</text>
</comment>
<feature type="transmembrane region" description="Helical" evidence="1">
    <location>
        <begin position="12"/>
        <end position="33"/>
    </location>
</feature>
<proteinExistence type="predicted"/>
<organism evidence="2 3">
    <name type="scientific">Vibrio metoecus</name>
    <dbReference type="NCBI Taxonomy" id="1481663"/>
    <lineage>
        <taxon>Bacteria</taxon>
        <taxon>Pseudomonadati</taxon>
        <taxon>Pseudomonadota</taxon>
        <taxon>Gammaproteobacteria</taxon>
        <taxon>Vibrionales</taxon>
        <taxon>Vibrionaceae</taxon>
        <taxon>Vibrio</taxon>
    </lineage>
</organism>
<accession>A0A271VTP2</accession>